<reference evidence="2" key="1">
    <citation type="journal article" date="2010" name="Genome Res.">
        <title>Population genomic sequencing of Coccidioides fungi reveals recent hybridization and transposon control.</title>
        <authorList>
            <person name="Neafsey D.E."/>
            <person name="Barker B.M."/>
            <person name="Sharpton T.J."/>
            <person name="Stajich J.E."/>
            <person name="Park D.J."/>
            <person name="Whiston E."/>
            <person name="Hung C.-Y."/>
            <person name="McMahan C."/>
            <person name="White J."/>
            <person name="Sykes S."/>
            <person name="Heiman D."/>
            <person name="Young S."/>
            <person name="Zeng Q."/>
            <person name="Abouelleil A."/>
            <person name="Aftuck L."/>
            <person name="Bessette D."/>
            <person name="Brown A."/>
            <person name="FitzGerald M."/>
            <person name="Lui A."/>
            <person name="Macdonald J.P."/>
            <person name="Priest M."/>
            <person name="Orbach M.J."/>
            <person name="Galgiani J.N."/>
            <person name="Kirkland T.N."/>
            <person name="Cole G.T."/>
            <person name="Birren B.W."/>
            <person name="Henn M.R."/>
            <person name="Taylor J.W."/>
            <person name="Rounsley S.D."/>
        </authorList>
    </citation>
    <scope>NUCLEOTIDE SEQUENCE [LARGE SCALE GENOMIC DNA]</scope>
    <source>
        <strain evidence="2">RMSCC 757 / Silveira</strain>
    </source>
</reference>
<evidence type="ECO:0000313" key="1">
    <source>
        <dbReference type="EMBL" id="EFW16418.1"/>
    </source>
</evidence>
<dbReference type="Proteomes" id="UP000002497">
    <property type="component" value="Unassembled WGS sequence"/>
</dbReference>
<dbReference type="EMBL" id="GL636497">
    <property type="protein sequence ID" value="EFW16418.1"/>
    <property type="molecule type" value="Genomic_DNA"/>
</dbReference>
<keyword evidence="2" id="KW-1185">Reference proteome</keyword>
<dbReference type="AlphaFoldDB" id="E9DAT2"/>
<reference evidence="2" key="2">
    <citation type="submission" date="2010-03" db="EMBL/GenBank/DDBJ databases">
        <title>The genome sequence of Coccidioides posadasii strain Silveira.</title>
        <authorList>
            <consortium name="The Broad Institute Genome Sequencing Center for Infectious Disease"/>
            <person name="Neafsey D."/>
            <person name="Orbach M."/>
            <person name="Henn M.R."/>
            <person name="Cole G.T."/>
            <person name="Galgiani J."/>
            <person name="Gardner M.J."/>
            <person name="Kirkland T.N."/>
            <person name="Taylor J.W."/>
            <person name="Young S.K."/>
            <person name="Zeng Q."/>
            <person name="Koehrsen M."/>
            <person name="Alvarado L."/>
            <person name="Berlin A."/>
            <person name="Borenstein D."/>
            <person name="Chapman S.B."/>
            <person name="Chen Z."/>
            <person name="Engels R."/>
            <person name="Freedman E."/>
            <person name="Gellesch M."/>
            <person name="Goldberg J."/>
            <person name="Griggs A."/>
            <person name="Gujja S."/>
            <person name="Heilman E."/>
            <person name="Heiman D."/>
            <person name="Howarth C."/>
            <person name="Jen D."/>
            <person name="Larson L."/>
            <person name="Mehta T."/>
            <person name="Neiman D."/>
            <person name="Park D."/>
            <person name="Pearson M."/>
            <person name="Richards J."/>
            <person name="Roberts A."/>
            <person name="Saif S."/>
            <person name="Shea T."/>
            <person name="Shenoy N."/>
            <person name="Sisk P."/>
            <person name="Stolte C."/>
            <person name="Sykes S."/>
            <person name="Walk T."/>
            <person name="White J."/>
            <person name="Yandava C."/>
            <person name="Haas B."/>
            <person name="Nusbaum C."/>
            <person name="Birren B."/>
        </authorList>
    </citation>
    <scope>NUCLEOTIDE SEQUENCE [LARGE SCALE GENOMIC DNA]</scope>
    <source>
        <strain evidence="2">RMSCC 757 / Silveira</strain>
    </source>
</reference>
<sequence length="231" mass="26715">MAVTEVSCWVLTPLRTGSTHRIASLSAILIKKSQVADDWWEQDRKQKGKGTYIVWFWAKSSLSATLIPVAFKAEPKRMSMEDTVLHRLPNHGPRIEINASRAFWRVSYRLWVSLQHQTGWGPGLTALDKRTMGTTRDVPFPVRIYMSNARRLMARDKTLNAPERYGNVFAFFSLRICFLIMSLHREPFHNCWRLLHREYSPQRTLFICEPQRSSGFGVAGSWLTPRHRGVA</sequence>
<evidence type="ECO:0000313" key="2">
    <source>
        <dbReference type="Proteomes" id="UP000002497"/>
    </source>
</evidence>
<dbReference type="VEuPathDB" id="FungiDB:CPSG_06934"/>
<dbReference type="HOGENOM" id="CLU_1199702_0_0_1"/>
<organism evidence="2">
    <name type="scientific">Coccidioides posadasii (strain RMSCC 757 / Silveira)</name>
    <name type="common">Valley fever fungus</name>
    <dbReference type="NCBI Taxonomy" id="443226"/>
    <lineage>
        <taxon>Eukaryota</taxon>
        <taxon>Fungi</taxon>
        <taxon>Dikarya</taxon>
        <taxon>Ascomycota</taxon>
        <taxon>Pezizomycotina</taxon>
        <taxon>Eurotiomycetes</taxon>
        <taxon>Eurotiomycetidae</taxon>
        <taxon>Onygenales</taxon>
        <taxon>Onygenaceae</taxon>
        <taxon>Coccidioides</taxon>
    </lineage>
</organism>
<gene>
    <name evidence="1" type="ORF">CPSG_06934</name>
</gene>
<proteinExistence type="predicted"/>
<protein>
    <submittedName>
        <fullName evidence="1">Predicted protein</fullName>
    </submittedName>
</protein>
<accession>E9DAT2</accession>
<name>E9DAT2_COCPS</name>